<comment type="caution">
    <text evidence="1">The sequence shown here is derived from an EMBL/GenBank/DDBJ whole genome shotgun (WGS) entry which is preliminary data.</text>
</comment>
<sequence>MKFLFRASNNEVEYEALLISHLRVRSDSKVSIKDFILHEKLTDDQKLAKKICTTFAKIVLIDEHLYRTMGKWSLFKYVGLMDVQYVLCEIHEGICGSHIGTKALVNKVLRYRDQSAKQDAHYKKQVVRYYNSKVKPSTIKKGDLVLRKNEVSRVDPNRKKFNNPDIQGFKVHEHPAQTGLLLHGGLDTHLPSPQIFQRKTFDNALELQIIQTLYLSILDNTLISQLLIILCQ</sequence>
<evidence type="ECO:0000313" key="2">
    <source>
        <dbReference type="Proteomes" id="UP001060085"/>
    </source>
</evidence>
<dbReference type="EMBL" id="CM044705">
    <property type="protein sequence ID" value="KAI5663901.1"/>
    <property type="molecule type" value="Genomic_DNA"/>
</dbReference>
<accession>A0ACC0AWQ7</accession>
<keyword evidence="2" id="KW-1185">Reference proteome</keyword>
<protein>
    <submittedName>
        <fullName evidence="1">Uncharacterized protein</fullName>
    </submittedName>
</protein>
<organism evidence="1 2">
    <name type="scientific">Catharanthus roseus</name>
    <name type="common">Madagascar periwinkle</name>
    <name type="synonym">Vinca rosea</name>
    <dbReference type="NCBI Taxonomy" id="4058"/>
    <lineage>
        <taxon>Eukaryota</taxon>
        <taxon>Viridiplantae</taxon>
        <taxon>Streptophyta</taxon>
        <taxon>Embryophyta</taxon>
        <taxon>Tracheophyta</taxon>
        <taxon>Spermatophyta</taxon>
        <taxon>Magnoliopsida</taxon>
        <taxon>eudicotyledons</taxon>
        <taxon>Gunneridae</taxon>
        <taxon>Pentapetalae</taxon>
        <taxon>asterids</taxon>
        <taxon>lamiids</taxon>
        <taxon>Gentianales</taxon>
        <taxon>Apocynaceae</taxon>
        <taxon>Rauvolfioideae</taxon>
        <taxon>Vinceae</taxon>
        <taxon>Catharanthinae</taxon>
        <taxon>Catharanthus</taxon>
    </lineage>
</organism>
<name>A0ACC0AWQ7_CATRO</name>
<dbReference type="Proteomes" id="UP001060085">
    <property type="component" value="Linkage Group LG05"/>
</dbReference>
<reference evidence="2" key="1">
    <citation type="journal article" date="2023" name="Nat. Plants">
        <title>Single-cell RNA sequencing provides a high-resolution roadmap for understanding the multicellular compartmentation of specialized metabolism.</title>
        <authorList>
            <person name="Sun S."/>
            <person name="Shen X."/>
            <person name="Li Y."/>
            <person name="Li Y."/>
            <person name="Wang S."/>
            <person name="Li R."/>
            <person name="Zhang H."/>
            <person name="Shen G."/>
            <person name="Guo B."/>
            <person name="Wei J."/>
            <person name="Xu J."/>
            <person name="St-Pierre B."/>
            <person name="Chen S."/>
            <person name="Sun C."/>
        </authorList>
    </citation>
    <scope>NUCLEOTIDE SEQUENCE [LARGE SCALE GENOMIC DNA]</scope>
</reference>
<evidence type="ECO:0000313" key="1">
    <source>
        <dbReference type="EMBL" id="KAI5663901.1"/>
    </source>
</evidence>
<proteinExistence type="predicted"/>
<gene>
    <name evidence="1" type="ORF">M9H77_23224</name>
</gene>